<evidence type="ECO:0000313" key="1">
    <source>
        <dbReference type="EMBL" id="KAJ0024353.1"/>
    </source>
</evidence>
<dbReference type="EMBL" id="CM047745">
    <property type="protein sequence ID" value="KAJ0024353.1"/>
    <property type="molecule type" value="Genomic_DNA"/>
</dbReference>
<dbReference type="Proteomes" id="UP001163603">
    <property type="component" value="Chromosome 10"/>
</dbReference>
<comment type="caution">
    <text evidence="1">The sequence shown here is derived from an EMBL/GenBank/DDBJ whole genome shotgun (WGS) entry which is preliminary data.</text>
</comment>
<keyword evidence="2" id="KW-1185">Reference proteome</keyword>
<evidence type="ECO:0000313" key="2">
    <source>
        <dbReference type="Proteomes" id="UP001163603"/>
    </source>
</evidence>
<proteinExistence type="predicted"/>
<organism evidence="1 2">
    <name type="scientific">Pistacia integerrima</name>
    <dbReference type="NCBI Taxonomy" id="434235"/>
    <lineage>
        <taxon>Eukaryota</taxon>
        <taxon>Viridiplantae</taxon>
        <taxon>Streptophyta</taxon>
        <taxon>Embryophyta</taxon>
        <taxon>Tracheophyta</taxon>
        <taxon>Spermatophyta</taxon>
        <taxon>Magnoliopsida</taxon>
        <taxon>eudicotyledons</taxon>
        <taxon>Gunneridae</taxon>
        <taxon>Pentapetalae</taxon>
        <taxon>rosids</taxon>
        <taxon>malvids</taxon>
        <taxon>Sapindales</taxon>
        <taxon>Anacardiaceae</taxon>
        <taxon>Pistacia</taxon>
    </lineage>
</organism>
<reference evidence="2" key="1">
    <citation type="journal article" date="2023" name="G3 (Bethesda)">
        <title>Genome assembly and association tests identify interacting loci associated with vigor, precocity, and sex in interspecific pistachio rootstocks.</title>
        <authorList>
            <person name="Palmer W."/>
            <person name="Jacygrad E."/>
            <person name="Sagayaradj S."/>
            <person name="Cavanaugh K."/>
            <person name="Han R."/>
            <person name="Bertier L."/>
            <person name="Beede B."/>
            <person name="Kafkas S."/>
            <person name="Golino D."/>
            <person name="Preece J."/>
            <person name="Michelmore R."/>
        </authorList>
    </citation>
    <scope>NUCLEOTIDE SEQUENCE [LARGE SCALE GENOMIC DNA]</scope>
</reference>
<accession>A0ACC0XUB3</accession>
<protein>
    <submittedName>
        <fullName evidence="1">Uncharacterized protein</fullName>
    </submittedName>
</protein>
<name>A0ACC0XUB3_9ROSI</name>
<gene>
    <name evidence="1" type="ORF">Pint_07895</name>
</gene>
<sequence length="107" mass="12036">MFITLFFFLFLLSTPSTRAESNPNLLNTTFAEFKVLLQELEDPETASYDAALAGAESENCEKAMAFARIKVPEISALNQKLTSFYRISRAFTEIIAKGSRLEDQTNE</sequence>